<evidence type="ECO:0000313" key="2">
    <source>
        <dbReference type="Proteomes" id="UP000886501"/>
    </source>
</evidence>
<protein>
    <submittedName>
        <fullName evidence="1">Vps54-domain-containing protein</fullName>
    </submittedName>
</protein>
<accession>A0ACB6ZP77</accession>
<reference evidence="1" key="2">
    <citation type="journal article" date="2020" name="Nat. Commun.">
        <title>Large-scale genome sequencing of mycorrhizal fungi provides insights into the early evolution of symbiotic traits.</title>
        <authorList>
            <person name="Miyauchi S."/>
            <person name="Kiss E."/>
            <person name="Kuo A."/>
            <person name="Drula E."/>
            <person name="Kohler A."/>
            <person name="Sanchez-Garcia M."/>
            <person name="Morin E."/>
            <person name="Andreopoulos B."/>
            <person name="Barry K.W."/>
            <person name="Bonito G."/>
            <person name="Buee M."/>
            <person name="Carver A."/>
            <person name="Chen C."/>
            <person name="Cichocki N."/>
            <person name="Clum A."/>
            <person name="Culley D."/>
            <person name="Crous P.W."/>
            <person name="Fauchery L."/>
            <person name="Girlanda M."/>
            <person name="Hayes R.D."/>
            <person name="Keri Z."/>
            <person name="LaButti K."/>
            <person name="Lipzen A."/>
            <person name="Lombard V."/>
            <person name="Magnuson J."/>
            <person name="Maillard F."/>
            <person name="Murat C."/>
            <person name="Nolan M."/>
            <person name="Ohm R.A."/>
            <person name="Pangilinan J."/>
            <person name="Pereira M.F."/>
            <person name="Perotto S."/>
            <person name="Peter M."/>
            <person name="Pfister S."/>
            <person name="Riley R."/>
            <person name="Sitrit Y."/>
            <person name="Stielow J.B."/>
            <person name="Szollosi G."/>
            <person name="Zifcakova L."/>
            <person name="Stursova M."/>
            <person name="Spatafora J.W."/>
            <person name="Tedersoo L."/>
            <person name="Vaario L.M."/>
            <person name="Yamada A."/>
            <person name="Yan M."/>
            <person name="Wang P."/>
            <person name="Xu J."/>
            <person name="Bruns T."/>
            <person name="Baldrian P."/>
            <person name="Vilgalys R."/>
            <person name="Dunand C."/>
            <person name="Henrissat B."/>
            <person name="Grigoriev I.V."/>
            <person name="Hibbett D."/>
            <person name="Nagy L.G."/>
            <person name="Martin F.M."/>
        </authorList>
    </citation>
    <scope>NUCLEOTIDE SEQUENCE</scope>
    <source>
        <strain evidence="1">P2</strain>
    </source>
</reference>
<organism evidence="1 2">
    <name type="scientific">Thelephora ganbajun</name>
    <name type="common">Ganba fungus</name>
    <dbReference type="NCBI Taxonomy" id="370292"/>
    <lineage>
        <taxon>Eukaryota</taxon>
        <taxon>Fungi</taxon>
        <taxon>Dikarya</taxon>
        <taxon>Basidiomycota</taxon>
        <taxon>Agaricomycotina</taxon>
        <taxon>Agaricomycetes</taxon>
        <taxon>Thelephorales</taxon>
        <taxon>Thelephoraceae</taxon>
        <taxon>Thelephora</taxon>
    </lineage>
</organism>
<keyword evidence="2" id="KW-1185">Reference proteome</keyword>
<comment type="caution">
    <text evidence="1">The sequence shown here is derived from an EMBL/GenBank/DDBJ whole genome shotgun (WGS) entry which is preliminary data.</text>
</comment>
<dbReference type="Proteomes" id="UP000886501">
    <property type="component" value="Unassembled WGS sequence"/>
</dbReference>
<gene>
    <name evidence="1" type="ORF">BDM02DRAFT_3178731</name>
</gene>
<sequence>MSDNDSVSSLPTSPVTAVPDSPTKPIRKLTRDNLQRRGAASVVSETTEGNGDYFGSANLPFSFSSASLALSAVPQEWSSSKHGFHAISTVVNNPHKRSAPPKAHAPVPPVTPVVLPRPNRKILDQYAQNVASDWNHLLQSRLNVNEQLEGSLSDPLGTLQHVGKEFPPLDSVPSVFFDPQFSLGNPRMFREVTGQEEDQHALDPATLAYSLPLIEKLSHHADTVEQHLILEVSLRSSSFFAALSNLQDLQTESEQCTQRIAQLKSMLKEVDDRHAKRGLEIVHVEHKLRNLETIKSGVRMIAGVVEMTGVVKGLVNAGQWGDALTVLEEIHGLWDEDPAPHPPISSQVKPTTPRQTNPERVLSPVQESPCAEDDIPLPLISSSKTARPSDAGIPLSSLRAFSSLPEHLQTLTLEIASSLTTELVEVLRLDLTERIPGLPSREALDQSLGDRLRPLLQGLLRTKSLREATISWRDVALAEVRNCAKLFVGSQEPVEETPDVVPVPDNEEIQTIRSKPHEEFMRLVSSMFAALLNCVEGSQRQNAIFMEVLEAVQSPRYPVDVEPIREELADVLSSMTELANVQASTAINARSEQHTSLPLPEFLDLFNQSWNFVLKCEVICRRMIVGLRGVIVSQAKSFLQAFHQDRISRSARLVEGEQWNPAEVPQTIQHLVKTIVEAAVRDPPELVVGADPPPLSVPNSPTVVTSPSSPNPARVSKHLRVEGVSYFAVSATLETLVLLLDYFKIIVNLSMLTTDTMSRIIEFLKAFNSRTCQVVLGAGAMRSAGLKVITAKHLALASQSLSIVIALVPYVRETLRRHLSLQQAVMLTDFDRLKRDYQEHQNEIHAKLIAIMGDRLAIHINSLQSIDWDTLPTNPGINNYMEVLVKETVTLYKLLSRYLSVSVVEYVMSQVLAAINHNLQEEYTAIRLPNQGAKDRLLADAKFLHEKLSALKNIQGASTAMLVTVVSEKVPANAPGRLPANQRIKGMLSRSNSGTQEDTVPPPQPPVGSISPLPAPTSRPDSPVPPRPASPQLSPQPVGSPANGTSANSRPVTPVLSPPLPPLPSQSPESASNTQPNGANGH</sequence>
<evidence type="ECO:0000313" key="1">
    <source>
        <dbReference type="EMBL" id="KAF9651471.1"/>
    </source>
</evidence>
<proteinExistence type="predicted"/>
<reference evidence="1" key="1">
    <citation type="submission" date="2019-10" db="EMBL/GenBank/DDBJ databases">
        <authorList>
            <consortium name="DOE Joint Genome Institute"/>
            <person name="Kuo A."/>
            <person name="Miyauchi S."/>
            <person name="Kiss E."/>
            <person name="Drula E."/>
            <person name="Kohler A."/>
            <person name="Sanchez-Garcia M."/>
            <person name="Andreopoulos B."/>
            <person name="Barry K.W."/>
            <person name="Bonito G."/>
            <person name="Buee M."/>
            <person name="Carver A."/>
            <person name="Chen C."/>
            <person name="Cichocki N."/>
            <person name="Clum A."/>
            <person name="Culley D."/>
            <person name="Crous P.W."/>
            <person name="Fauchery L."/>
            <person name="Girlanda M."/>
            <person name="Hayes R."/>
            <person name="Keri Z."/>
            <person name="Labutti K."/>
            <person name="Lipzen A."/>
            <person name="Lombard V."/>
            <person name="Magnuson J."/>
            <person name="Maillard F."/>
            <person name="Morin E."/>
            <person name="Murat C."/>
            <person name="Nolan M."/>
            <person name="Ohm R."/>
            <person name="Pangilinan J."/>
            <person name="Pereira M."/>
            <person name="Perotto S."/>
            <person name="Peter M."/>
            <person name="Riley R."/>
            <person name="Sitrit Y."/>
            <person name="Stielow B."/>
            <person name="Szollosi G."/>
            <person name="Zifcakova L."/>
            <person name="Stursova M."/>
            <person name="Spatafora J.W."/>
            <person name="Tedersoo L."/>
            <person name="Vaario L.-M."/>
            <person name="Yamada A."/>
            <person name="Yan M."/>
            <person name="Wang P."/>
            <person name="Xu J."/>
            <person name="Bruns T."/>
            <person name="Baldrian P."/>
            <person name="Vilgalys R."/>
            <person name="Henrissat B."/>
            <person name="Grigoriev I.V."/>
            <person name="Hibbett D."/>
            <person name="Nagy L.G."/>
            <person name="Martin F.M."/>
        </authorList>
    </citation>
    <scope>NUCLEOTIDE SEQUENCE</scope>
    <source>
        <strain evidence="1">P2</strain>
    </source>
</reference>
<dbReference type="EMBL" id="MU117975">
    <property type="protein sequence ID" value="KAF9651471.1"/>
    <property type="molecule type" value="Genomic_DNA"/>
</dbReference>
<name>A0ACB6ZP77_THEGA</name>